<proteinExistence type="predicted"/>
<feature type="domain" description="C3H1-type" evidence="6">
    <location>
        <begin position="142"/>
        <end position="179"/>
    </location>
</feature>
<accession>A0A1R2BNI5</accession>
<organism evidence="7 8">
    <name type="scientific">Stentor coeruleus</name>
    <dbReference type="NCBI Taxonomy" id="5963"/>
    <lineage>
        <taxon>Eukaryota</taxon>
        <taxon>Sar</taxon>
        <taxon>Alveolata</taxon>
        <taxon>Ciliophora</taxon>
        <taxon>Postciliodesmatophora</taxon>
        <taxon>Heterotrichea</taxon>
        <taxon>Heterotrichida</taxon>
        <taxon>Stentoridae</taxon>
        <taxon>Stentor</taxon>
    </lineage>
</organism>
<dbReference type="InterPro" id="IPR032378">
    <property type="entry name" value="ZC3H15/TMA46_C"/>
</dbReference>
<feature type="region of interest" description="Disordered" evidence="5">
    <location>
        <begin position="273"/>
        <end position="344"/>
    </location>
</feature>
<dbReference type="GO" id="GO:0005829">
    <property type="term" value="C:cytosol"/>
    <property type="evidence" value="ECO:0007669"/>
    <property type="project" value="TreeGrafter"/>
</dbReference>
<evidence type="ECO:0000259" key="6">
    <source>
        <dbReference type="PROSITE" id="PS50103"/>
    </source>
</evidence>
<dbReference type="EMBL" id="MPUH01000524">
    <property type="protein sequence ID" value="OMJ78379.1"/>
    <property type="molecule type" value="Genomic_DNA"/>
</dbReference>
<sequence length="344" mass="39823">MGGKKNQPEKSKKAENKIKEKIIEDKTFGLKNKNKSAAVQKYIKGVQQQVKGVPKGGEQAKLAAQIGQKEEKKKAQADQALLASLFKSVIDLPKGQEPKTIICSYYKQGMCKKGDKCKFSHDLSSLPSKQEKFDLYHDPRSTTSDIICQFFLEAVEADKMGWFWKCPNGDECIYRHALPEGYIINKDIVKEVLDDEEKIPLEEEIDNERKKLPIGLKAVTFEEFMKWVEENNRKREADKQESRKHLKGITGRALFETDAGLFQDDEDAFDEYQRDENAQEEDEENKENLQFIGDVEEKVLEEEKKEEEVKKEDGTEDHEIKENLRIEEEKIPEKIEEKDKVEEN</sequence>
<keyword evidence="2 4" id="KW-0863">Zinc-finger</keyword>
<feature type="domain" description="C3H1-type" evidence="6">
    <location>
        <begin position="97"/>
        <end position="124"/>
    </location>
</feature>
<dbReference type="Gene3D" id="6.20.400.10">
    <property type="match status" value="1"/>
</dbReference>
<dbReference type="Pfam" id="PF16543">
    <property type="entry name" value="DFRP_C"/>
    <property type="match status" value="1"/>
</dbReference>
<gene>
    <name evidence="7" type="ORF">SteCoe_21809</name>
</gene>
<comment type="caution">
    <text evidence="7">The sequence shown here is derived from an EMBL/GenBank/DDBJ whole genome shotgun (WGS) entry which is preliminary data.</text>
</comment>
<keyword evidence="3 4" id="KW-0862">Zinc</keyword>
<dbReference type="SMART" id="SM00356">
    <property type="entry name" value="ZnF_C3H1"/>
    <property type="match status" value="2"/>
</dbReference>
<dbReference type="Pfam" id="PF18345">
    <property type="entry name" value="zf_CCCH_4"/>
    <property type="match status" value="1"/>
</dbReference>
<dbReference type="PROSITE" id="PS50103">
    <property type="entry name" value="ZF_C3H1"/>
    <property type="match status" value="2"/>
</dbReference>
<evidence type="ECO:0000313" key="8">
    <source>
        <dbReference type="Proteomes" id="UP000187209"/>
    </source>
</evidence>
<evidence type="ECO:0000256" key="4">
    <source>
        <dbReference type="PROSITE-ProRule" id="PRU00723"/>
    </source>
</evidence>
<protein>
    <recommendedName>
        <fullName evidence="6">C3H1-type domain-containing protein</fullName>
    </recommendedName>
</protein>
<feature type="zinc finger region" description="C3H1-type" evidence="4">
    <location>
        <begin position="97"/>
        <end position="124"/>
    </location>
</feature>
<dbReference type="Proteomes" id="UP000187209">
    <property type="component" value="Unassembled WGS sequence"/>
</dbReference>
<keyword evidence="1 4" id="KW-0479">Metal-binding</keyword>
<dbReference type="OrthoDB" id="278280at2759"/>
<evidence type="ECO:0000256" key="5">
    <source>
        <dbReference type="SAM" id="MobiDB-lite"/>
    </source>
</evidence>
<evidence type="ECO:0000256" key="2">
    <source>
        <dbReference type="ARBA" id="ARBA00022771"/>
    </source>
</evidence>
<dbReference type="Pfam" id="PF14608">
    <property type="entry name" value="zf-CCCH_2"/>
    <property type="match status" value="1"/>
</dbReference>
<keyword evidence="8" id="KW-1185">Reference proteome</keyword>
<dbReference type="GO" id="GO:0008270">
    <property type="term" value="F:zinc ion binding"/>
    <property type="evidence" value="ECO:0007669"/>
    <property type="project" value="UniProtKB-KW"/>
</dbReference>
<dbReference type="GO" id="GO:0003729">
    <property type="term" value="F:mRNA binding"/>
    <property type="evidence" value="ECO:0007669"/>
    <property type="project" value="TreeGrafter"/>
</dbReference>
<dbReference type="GO" id="GO:0002181">
    <property type="term" value="P:cytoplasmic translation"/>
    <property type="evidence" value="ECO:0007669"/>
    <property type="project" value="TreeGrafter"/>
</dbReference>
<evidence type="ECO:0000313" key="7">
    <source>
        <dbReference type="EMBL" id="OMJ78379.1"/>
    </source>
</evidence>
<evidence type="ECO:0000256" key="1">
    <source>
        <dbReference type="ARBA" id="ARBA00022723"/>
    </source>
</evidence>
<dbReference type="InterPro" id="IPR000571">
    <property type="entry name" value="Znf_CCCH"/>
</dbReference>
<dbReference type="SUPFAM" id="SSF90229">
    <property type="entry name" value="CCCH zinc finger"/>
    <property type="match status" value="1"/>
</dbReference>
<dbReference type="InterPro" id="IPR036855">
    <property type="entry name" value="Znf_CCCH_sf"/>
</dbReference>
<dbReference type="PANTHER" id="PTHR12681:SF0">
    <property type="entry name" value="ZINC FINGER CCCH DOMAIN-CONTAINING PROTEIN 15"/>
    <property type="match status" value="1"/>
</dbReference>
<name>A0A1R2BNI5_9CILI</name>
<evidence type="ECO:0000256" key="3">
    <source>
        <dbReference type="ARBA" id="ARBA00022833"/>
    </source>
</evidence>
<feature type="compositionally biased region" description="Basic and acidic residues" evidence="5">
    <location>
        <begin position="295"/>
        <end position="344"/>
    </location>
</feature>
<feature type="zinc finger region" description="C3H1-type" evidence="4">
    <location>
        <begin position="142"/>
        <end position="179"/>
    </location>
</feature>
<dbReference type="Gene3D" id="4.10.1000.10">
    <property type="entry name" value="Zinc finger, CCCH-type"/>
    <property type="match status" value="1"/>
</dbReference>
<dbReference type="AlphaFoldDB" id="A0A1R2BNI5"/>
<dbReference type="PANTHER" id="PTHR12681">
    <property type="entry name" value="ZINC FINGER-CONTAINING PROTEIN P48ZNF"/>
    <property type="match status" value="1"/>
</dbReference>
<reference evidence="7 8" key="1">
    <citation type="submission" date="2016-11" db="EMBL/GenBank/DDBJ databases">
        <title>The macronuclear genome of Stentor coeruleus: a giant cell with tiny introns.</title>
        <authorList>
            <person name="Slabodnick M."/>
            <person name="Ruby J.G."/>
            <person name="Reiff S.B."/>
            <person name="Swart E.C."/>
            <person name="Gosai S."/>
            <person name="Prabakaran S."/>
            <person name="Witkowska E."/>
            <person name="Larue G.E."/>
            <person name="Fisher S."/>
            <person name="Freeman R.M."/>
            <person name="Gunawardena J."/>
            <person name="Chu W."/>
            <person name="Stover N.A."/>
            <person name="Gregory B.D."/>
            <person name="Nowacki M."/>
            <person name="Derisi J."/>
            <person name="Roy S.W."/>
            <person name="Marshall W.F."/>
            <person name="Sood P."/>
        </authorList>
    </citation>
    <scope>NUCLEOTIDE SEQUENCE [LARGE SCALE GENOMIC DNA]</scope>
    <source>
        <strain evidence="7">WM001</strain>
    </source>
</reference>